<reference evidence="2" key="1">
    <citation type="submission" date="2022-11" db="EMBL/GenBank/DDBJ databases">
        <title>Genome Resource of Sclerotinia nivalis Strain SnTB1, a Plant Pathogen Isolated from American Ginseng.</title>
        <authorList>
            <person name="Fan S."/>
        </authorList>
    </citation>
    <scope>NUCLEOTIDE SEQUENCE</scope>
    <source>
        <strain evidence="2">SnTB1</strain>
    </source>
</reference>
<feature type="signal peptide" evidence="1">
    <location>
        <begin position="1"/>
        <end position="16"/>
    </location>
</feature>
<evidence type="ECO:0000313" key="3">
    <source>
        <dbReference type="Proteomes" id="UP001152300"/>
    </source>
</evidence>
<dbReference type="PANTHER" id="PTHR38705:SF1">
    <property type="entry name" value="PROTEIN RDS1"/>
    <property type="match status" value="1"/>
</dbReference>
<name>A0A9X0AU68_9HELO</name>
<evidence type="ECO:0000313" key="2">
    <source>
        <dbReference type="EMBL" id="KAJ8068543.1"/>
    </source>
</evidence>
<dbReference type="InterPro" id="IPR039254">
    <property type="entry name" value="Rds1"/>
</dbReference>
<evidence type="ECO:0008006" key="4">
    <source>
        <dbReference type="Google" id="ProtNLM"/>
    </source>
</evidence>
<keyword evidence="3" id="KW-1185">Reference proteome</keyword>
<organism evidence="2 3">
    <name type="scientific">Sclerotinia nivalis</name>
    <dbReference type="NCBI Taxonomy" id="352851"/>
    <lineage>
        <taxon>Eukaryota</taxon>
        <taxon>Fungi</taxon>
        <taxon>Dikarya</taxon>
        <taxon>Ascomycota</taxon>
        <taxon>Pezizomycotina</taxon>
        <taxon>Leotiomycetes</taxon>
        <taxon>Helotiales</taxon>
        <taxon>Sclerotiniaceae</taxon>
        <taxon>Sclerotinia</taxon>
    </lineage>
</organism>
<accession>A0A9X0AU68</accession>
<proteinExistence type="predicted"/>
<dbReference type="PANTHER" id="PTHR38705">
    <property type="entry name" value="PROTEIN RDS1"/>
    <property type="match status" value="1"/>
</dbReference>
<dbReference type="Proteomes" id="UP001152300">
    <property type="component" value="Unassembled WGS sequence"/>
</dbReference>
<dbReference type="EMBL" id="JAPEIS010000003">
    <property type="protein sequence ID" value="KAJ8068543.1"/>
    <property type="molecule type" value="Genomic_DNA"/>
</dbReference>
<comment type="caution">
    <text evidence="2">The sequence shown here is derived from an EMBL/GenBank/DDBJ whole genome shotgun (WGS) entry which is preliminary data.</text>
</comment>
<evidence type="ECO:0000256" key="1">
    <source>
        <dbReference type="SAM" id="SignalP"/>
    </source>
</evidence>
<dbReference type="Pfam" id="PF13668">
    <property type="entry name" value="Ferritin_2"/>
    <property type="match status" value="1"/>
</dbReference>
<dbReference type="OrthoDB" id="1001765at2759"/>
<protein>
    <recommendedName>
        <fullName evidence="4">Sexual development protein</fullName>
    </recommendedName>
</protein>
<sequence length="307" mass="32128">MLLSSILALGVTTVLATPTCTSGSTLYLSPVTTAALQLALYLENLEVNLFQSASANITSVDTIQGISNKTLDAIKKAALQEEAHQTTLQNILVATGASIIPQCQYVFPSRNTSEFLSLGRSLGSVGLSATLTLAETVAPLDSNLVAGIASIAAAKARNAAFLNIANGYLPNLAPFDTPISLTWAYNLALNFTVPASCSVELPIPILPTLSTQSILQSNQTSLKFLWDPMQKPVIQENGKDLFIGWVNQLGPPVYTPLKSISNGTGTATIPPGLKGVVYTTLTTQNTLVSLDDLTGATLAGPAIVLVD</sequence>
<feature type="chain" id="PRO_5040948429" description="Sexual development protein" evidence="1">
    <location>
        <begin position="17"/>
        <end position="307"/>
    </location>
</feature>
<gene>
    <name evidence="2" type="ORF">OCU04_004093</name>
</gene>
<keyword evidence="1" id="KW-0732">Signal</keyword>
<dbReference type="AlphaFoldDB" id="A0A9X0AU68"/>